<dbReference type="Proteomes" id="UP000199400">
    <property type="component" value="Unassembled WGS sequence"/>
</dbReference>
<organism evidence="1 2">
    <name type="scientific">Nannocystis exedens</name>
    <dbReference type="NCBI Taxonomy" id="54"/>
    <lineage>
        <taxon>Bacteria</taxon>
        <taxon>Pseudomonadati</taxon>
        <taxon>Myxococcota</taxon>
        <taxon>Polyangia</taxon>
        <taxon>Nannocystales</taxon>
        <taxon>Nannocystaceae</taxon>
        <taxon>Nannocystis</taxon>
    </lineage>
</organism>
<dbReference type="InterPro" id="IPR009078">
    <property type="entry name" value="Ferritin-like_SF"/>
</dbReference>
<keyword evidence="2" id="KW-1185">Reference proteome</keyword>
<dbReference type="SUPFAM" id="SSF47240">
    <property type="entry name" value="Ferritin-like"/>
    <property type="match status" value="1"/>
</dbReference>
<proteinExistence type="predicted"/>
<gene>
    <name evidence="1" type="ORF">SAMN02745121_09170</name>
</gene>
<name>A0A1I2J3G6_9BACT</name>
<accession>A0A1I2J3G6</accession>
<dbReference type="EMBL" id="FOMX01000128">
    <property type="protein sequence ID" value="SFF49272.1"/>
    <property type="molecule type" value="Genomic_DNA"/>
</dbReference>
<dbReference type="STRING" id="54.SAMN02745121_09170"/>
<reference evidence="2" key="1">
    <citation type="submission" date="2016-10" db="EMBL/GenBank/DDBJ databases">
        <authorList>
            <person name="Varghese N."/>
            <person name="Submissions S."/>
        </authorList>
    </citation>
    <scope>NUCLEOTIDE SEQUENCE [LARGE SCALE GENOMIC DNA]</scope>
    <source>
        <strain evidence="2">ATCC 25963</strain>
    </source>
</reference>
<dbReference type="InterPro" id="IPR012347">
    <property type="entry name" value="Ferritin-like"/>
</dbReference>
<dbReference type="Gene3D" id="1.20.1260.10">
    <property type="match status" value="1"/>
</dbReference>
<dbReference type="RefSeq" id="WP_170136033.1">
    <property type="nucleotide sequence ID" value="NZ_FOMX01000128.1"/>
</dbReference>
<evidence type="ECO:0000313" key="1">
    <source>
        <dbReference type="EMBL" id="SFF49272.1"/>
    </source>
</evidence>
<sequence>MALPKPLMDSLLSQYRGELSAIEAYDRALQKFAGQTEEPELQRLREDHVGAVRRLGAIIRQHGGVEPESSGAWGSLTTGLERLASIVNDEVPLRVLHRGETVGYEGYAKLLSDPSLESDVVQELQNLLDRSQDHLNRLETMLEQLPAAPNRPMI</sequence>
<protein>
    <submittedName>
        <fullName evidence="1">Uncharacterized protein</fullName>
    </submittedName>
</protein>
<dbReference type="AlphaFoldDB" id="A0A1I2J3G6"/>
<dbReference type="CDD" id="cd00657">
    <property type="entry name" value="Ferritin_like"/>
    <property type="match status" value="1"/>
</dbReference>
<evidence type="ECO:0000313" key="2">
    <source>
        <dbReference type="Proteomes" id="UP000199400"/>
    </source>
</evidence>